<dbReference type="PANTHER" id="PTHR23053:SF0">
    <property type="entry name" value="HYDROCEPHALUS-INDUCING PROTEIN HOMOLOG"/>
    <property type="match status" value="1"/>
</dbReference>
<dbReference type="GO" id="GO:1904158">
    <property type="term" value="P:axonemal central apparatus assembly"/>
    <property type="evidence" value="ECO:0007669"/>
    <property type="project" value="TreeGrafter"/>
</dbReference>
<organism evidence="2 3">
    <name type="scientific">Kipferlia bialata</name>
    <dbReference type="NCBI Taxonomy" id="797122"/>
    <lineage>
        <taxon>Eukaryota</taxon>
        <taxon>Metamonada</taxon>
        <taxon>Carpediemonas-like organisms</taxon>
        <taxon>Kipferlia</taxon>
    </lineage>
</organism>
<dbReference type="InterPro" id="IPR033305">
    <property type="entry name" value="Hydin-like"/>
</dbReference>
<dbReference type="Proteomes" id="UP000265618">
    <property type="component" value="Unassembled WGS sequence"/>
</dbReference>
<proteinExistence type="predicted"/>
<feature type="region of interest" description="Disordered" evidence="1">
    <location>
        <begin position="441"/>
        <end position="472"/>
    </location>
</feature>
<evidence type="ECO:0000256" key="1">
    <source>
        <dbReference type="SAM" id="MobiDB-lite"/>
    </source>
</evidence>
<comment type="caution">
    <text evidence="2">The sequence shown here is derived from an EMBL/GenBank/DDBJ whole genome shotgun (WGS) entry which is preliminary data.</text>
</comment>
<protein>
    <submittedName>
        <fullName evidence="2">Uncharacterized protein</fullName>
    </submittedName>
</protein>
<feature type="non-terminal residue" evidence="2">
    <location>
        <position position="1"/>
    </location>
</feature>
<dbReference type="InterPro" id="IPR013783">
    <property type="entry name" value="Ig-like_fold"/>
</dbReference>
<dbReference type="GO" id="GO:0003341">
    <property type="term" value="P:cilium movement"/>
    <property type="evidence" value="ECO:0007669"/>
    <property type="project" value="TreeGrafter"/>
</dbReference>
<evidence type="ECO:0000313" key="2">
    <source>
        <dbReference type="EMBL" id="GIQ88085.1"/>
    </source>
</evidence>
<feature type="region of interest" description="Disordered" evidence="1">
    <location>
        <begin position="121"/>
        <end position="143"/>
    </location>
</feature>
<evidence type="ECO:0000313" key="3">
    <source>
        <dbReference type="Proteomes" id="UP000265618"/>
    </source>
</evidence>
<name>A0A9K3D454_9EUKA</name>
<sequence>CVLVPSFEVTPPLISPEVAYLGHPLRVQFTVRNQGTVIGRFNLAPPTAELNQRCRYIGEPETGVMLPGQDTTLSLELVPLVVGKVSVPLSISGSGAEYKQGMAPRPVMVNMNVRGAEVALSSTTGQKNSANATERGSGSNIKPVPTKPNSYVLDFGAVPALSPVTHTFAVSTTSLIAANVTLGIEQNNSPYVIDPECESFTLAPGDTRFVRVTAYLESTSRVSATLLCHVGSPGCPDPAVASTLLSVRLTATGTGSTLYVPDGVTTGGEGESVTDIDTFLDSETLCHTVTVENRGKESQSVVWAAVLPKKKEYERQRAKALEAGNGEETHLGFPVLNASYDEMGKPIPRLTVFPSKAVITPGHFQTFTVTGQSSLNGLSDRGGVRGEALAEKWCLKSRNKGGRDSVALETTFRAAFVSPYASISVDNTDFGTFPSLPSRAFGSRAPSTAGARRASTPAGRGKSRGVGTPSMNRRGIGSISFRYGLEDDTQHNLSLSLPLYLSNVCLTPQVWP</sequence>
<keyword evidence="3" id="KW-1185">Reference proteome</keyword>
<gene>
    <name evidence="2" type="ORF">KIPB_010255</name>
</gene>
<dbReference type="Gene3D" id="2.60.40.10">
    <property type="entry name" value="Immunoglobulins"/>
    <property type="match status" value="1"/>
</dbReference>
<reference evidence="2 3" key="1">
    <citation type="journal article" date="2018" name="PLoS ONE">
        <title>The draft genome of Kipferlia bialata reveals reductive genome evolution in fornicate parasites.</title>
        <authorList>
            <person name="Tanifuji G."/>
            <person name="Takabayashi S."/>
            <person name="Kume K."/>
            <person name="Takagi M."/>
            <person name="Nakayama T."/>
            <person name="Kamikawa R."/>
            <person name="Inagaki Y."/>
            <person name="Hashimoto T."/>
        </authorList>
    </citation>
    <scope>NUCLEOTIDE SEQUENCE [LARGE SCALE GENOMIC DNA]</scope>
    <source>
        <strain evidence="2">NY0173</strain>
    </source>
</reference>
<feature type="compositionally biased region" description="Polar residues" evidence="1">
    <location>
        <begin position="121"/>
        <end position="140"/>
    </location>
</feature>
<accession>A0A9K3D454</accession>
<dbReference type="GO" id="GO:0005930">
    <property type="term" value="C:axoneme"/>
    <property type="evidence" value="ECO:0007669"/>
    <property type="project" value="TreeGrafter"/>
</dbReference>
<dbReference type="EMBL" id="BDIP01003754">
    <property type="protein sequence ID" value="GIQ88085.1"/>
    <property type="molecule type" value="Genomic_DNA"/>
</dbReference>
<dbReference type="PANTHER" id="PTHR23053">
    <property type="entry name" value="DLEC1 DELETED IN LUNG AND ESOPHAGEAL CANCER 1"/>
    <property type="match status" value="1"/>
</dbReference>
<dbReference type="AlphaFoldDB" id="A0A9K3D454"/>